<reference evidence="1" key="1">
    <citation type="submission" date="2020-10" db="EMBL/GenBank/DDBJ databases">
        <title>Chromosome-scale genome assembly of the Allis shad, Alosa alosa.</title>
        <authorList>
            <person name="Margot Z."/>
            <person name="Christophe K."/>
            <person name="Cabau C."/>
            <person name="Louis A."/>
            <person name="Berthelot C."/>
            <person name="Parey E."/>
            <person name="Roest Crollius H."/>
            <person name="Montfort J."/>
            <person name="Robinson-Rechavi M."/>
            <person name="Bucao C."/>
            <person name="Bouchez O."/>
            <person name="Gislard M."/>
            <person name="Lluch J."/>
            <person name="Milhes M."/>
            <person name="Lampietro C."/>
            <person name="Lopez Roques C."/>
            <person name="Donnadieu C."/>
            <person name="Braasch I."/>
            <person name="Desvignes T."/>
            <person name="Postlethwait J."/>
            <person name="Bobe J."/>
            <person name="Guiguen Y."/>
        </authorList>
    </citation>
    <scope>NUCLEOTIDE SEQUENCE</scope>
    <source>
        <strain evidence="1">M-15738</strain>
        <tissue evidence="1">Blood</tissue>
    </source>
</reference>
<protein>
    <submittedName>
        <fullName evidence="1">Uncharacterized protein</fullName>
    </submittedName>
</protein>
<name>A0AAV6GXG6_9TELE</name>
<sequence>MLQVPHADGAVVAGRDEHVFGGVRGQAPDASLRVPVDHGVGRGILLAHLDDLAVLGAHQDLALWLVRQQHTFPRQTERTFSTGRPVSSWNARHLFIS</sequence>
<organism evidence="1 2">
    <name type="scientific">Alosa alosa</name>
    <name type="common">allis shad</name>
    <dbReference type="NCBI Taxonomy" id="278164"/>
    <lineage>
        <taxon>Eukaryota</taxon>
        <taxon>Metazoa</taxon>
        <taxon>Chordata</taxon>
        <taxon>Craniata</taxon>
        <taxon>Vertebrata</taxon>
        <taxon>Euteleostomi</taxon>
        <taxon>Actinopterygii</taxon>
        <taxon>Neopterygii</taxon>
        <taxon>Teleostei</taxon>
        <taxon>Clupei</taxon>
        <taxon>Clupeiformes</taxon>
        <taxon>Clupeoidei</taxon>
        <taxon>Clupeidae</taxon>
        <taxon>Alosa</taxon>
    </lineage>
</organism>
<keyword evidence="2" id="KW-1185">Reference proteome</keyword>
<dbReference type="AlphaFoldDB" id="A0AAV6GXG6"/>
<evidence type="ECO:0000313" key="1">
    <source>
        <dbReference type="EMBL" id="KAG5278567.1"/>
    </source>
</evidence>
<dbReference type="Proteomes" id="UP000823561">
    <property type="component" value="Chromosome 7"/>
</dbReference>
<accession>A0AAV6GXG6</accession>
<comment type="caution">
    <text evidence="1">The sequence shown here is derived from an EMBL/GenBank/DDBJ whole genome shotgun (WGS) entry which is preliminary data.</text>
</comment>
<dbReference type="EMBL" id="JADWDJ010000007">
    <property type="protein sequence ID" value="KAG5278567.1"/>
    <property type="molecule type" value="Genomic_DNA"/>
</dbReference>
<gene>
    <name evidence="1" type="ORF">AALO_G00100360</name>
</gene>
<evidence type="ECO:0000313" key="2">
    <source>
        <dbReference type="Proteomes" id="UP000823561"/>
    </source>
</evidence>
<proteinExistence type="predicted"/>